<evidence type="ECO:0000313" key="2">
    <source>
        <dbReference type="Proteomes" id="UP000594638"/>
    </source>
</evidence>
<dbReference type="Proteomes" id="UP000594638">
    <property type="component" value="Unassembled WGS sequence"/>
</dbReference>
<dbReference type="AlphaFoldDB" id="A0A8S0SZD9"/>
<organism evidence="1 2">
    <name type="scientific">Olea europaea subsp. europaea</name>
    <dbReference type="NCBI Taxonomy" id="158383"/>
    <lineage>
        <taxon>Eukaryota</taxon>
        <taxon>Viridiplantae</taxon>
        <taxon>Streptophyta</taxon>
        <taxon>Embryophyta</taxon>
        <taxon>Tracheophyta</taxon>
        <taxon>Spermatophyta</taxon>
        <taxon>Magnoliopsida</taxon>
        <taxon>eudicotyledons</taxon>
        <taxon>Gunneridae</taxon>
        <taxon>Pentapetalae</taxon>
        <taxon>asterids</taxon>
        <taxon>lamiids</taxon>
        <taxon>Lamiales</taxon>
        <taxon>Oleaceae</taxon>
        <taxon>Oleeae</taxon>
        <taxon>Olea</taxon>
    </lineage>
</organism>
<gene>
    <name evidence="1" type="ORF">OLEA9_A028616</name>
</gene>
<comment type="caution">
    <text evidence="1">The sequence shown here is derived from an EMBL/GenBank/DDBJ whole genome shotgun (WGS) entry which is preliminary data.</text>
</comment>
<reference evidence="1 2" key="1">
    <citation type="submission" date="2019-12" db="EMBL/GenBank/DDBJ databases">
        <authorList>
            <person name="Alioto T."/>
            <person name="Alioto T."/>
            <person name="Gomez Garrido J."/>
        </authorList>
    </citation>
    <scope>NUCLEOTIDE SEQUENCE [LARGE SCALE GENOMIC DNA]</scope>
</reference>
<evidence type="ECO:0000313" key="1">
    <source>
        <dbReference type="EMBL" id="CAA2998193.1"/>
    </source>
</evidence>
<accession>A0A8S0SZD9</accession>
<name>A0A8S0SZD9_OLEEU</name>
<keyword evidence="2" id="KW-1185">Reference proteome</keyword>
<dbReference type="Gramene" id="OE9A028616T1">
    <property type="protein sequence ID" value="OE9A028616C1"/>
    <property type="gene ID" value="OE9A028616"/>
</dbReference>
<sequence>MNSLTPRLDALPILLIYPQNQKPQAAIHHLQSRARRSRMYGGKNHTEDKEKMVVEDVAAFPNNKKKMFVIRHNLQQHFANSHSDSLSGVHNIIPSSLVNLISRTVIPISHKSFVHLAHPSNLNPFHLPMHLQKLECFSKCDTL</sequence>
<dbReference type="EMBL" id="CACTIH010005583">
    <property type="protein sequence ID" value="CAA2998193.1"/>
    <property type="molecule type" value="Genomic_DNA"/>
</dbReference>
<protein>
    <submittedName>
        <fullName evidence="1">Pentatricopeptide repeat-containing protein At3g16010</fullName>
    </submittedName>
</protein>
<proteinExistence type="predicted"/>